<dbReference type="PANTHER" id="PTHR43461:SF1">
    <property type="entry name" value="TRANSMEMBRANE PROTEIN 256"/>
    <property type="match status" value="1"/>
</dbReference>
<dbReference type="GO" id="GO:0005886">
    <property type="term" value="C:plasma membrane"/>
    <property type="evidence" value="ECO:0007669"/>
    <property type="project" value="TreeGrafter"/>
</dbReference>
<keyword evidence="5 6" id="KW-0472">Membrane</keyword>
<evidence type="ECO:0000256" key="1">
    <source>
        <dbReference type="ARBA" id="ARBA00004141"/>
    </source>
</evidence>
<feature type="transmembrane region" description="Helical" evidence="6">
    <location>
        <begin position="69"/>
        <end position="88"/>
    </location>
</feature>
<gene>
    <name evidence="7" type="ORF">ES692_03780</name>
</gene>
<reference evidence="7 8" key="1">
    <citation type="submission" date="2019-08" db="EMBL/GenBank/DDBJ databases">
        <title>Genome of Psychroserpens burtonensis ACAM 167.</title>
        <authorList>
            <person name="Bowman J.P."/>
        </authorList>
    </citation>
    <scope>NUCLEOTIDE SEQUENCE [LARGE SCALE GENOMIC DNA]</scope>
    <source>
        <strain evidence="7 8">ACAM 167</strain>
    </source>
</reference>
<evidence type="ECO:0000256" key="6">
    <source>
        <dbReference type="SAM" id="Phobius"/>
    </source>
</evidence>
<comment type="caution">
    <text evidence="7">The sequence shown here is derived from an EMBL/GenBank/DDBJ whole genome shotgun (WGS) entry which is preliminary data.</text>
</comment>
<feature type="transmembrane region" description="Helical" evidence="6">
    <location>
        <begin position="45"/>
        <end position="62"/>
    </location>
</feature>
<proteinExistence type="inferred from homology"/>
<dbReference type="STRING" id="1123037.GCA_000425305_03121"/>
<evidence type="ECO:0000256" key="3">
    <source>
        <dbReference type="ARBA" id="ARBA00022692"/>
    </source>
</evidence>
<feature type="transmembrane region" description="Helical" evidence="6">
    <location>
        <begin position="100"/>
        <end position="124"/>
    </location>
</feature>
<dbReference type="Pfam" id="PF04241">
    <property type="entry name" value="DUF423"/>
    <property type="match status" value="1"/>
</dbReference>
<evidence type="ECO:0000313" key="8">
    <source>
        <dbReference type="Proteomes" id="UP000321938"/>
    </source>
</evidence>
<evidence type="ECO:0000256" key="4">
    <source>
        <dbReference type="ARBA" id="ARBA00022989"/>
    </source>
</evidence>
<dbReference type="EMBL" id="VOSB01000004">
    <property type="protein sequence ID" value="TXE19410.1"/>
    <property type="molecule type" value="Genomic_DNA"/>
</dbReference>
<organism evidence="7 8">
    <name type="scientific">Psychroserpens burtonensis</name>
    <dbReference type="NCBI Taxonomy" id="49278"/>
    <lineage>
        <taxon>Bacteria</taxon>
        <taxon>Pseudomonadati</taxon>
        <taxon>Bacteroidota</taxon>
        <taxon>Flavobacteriia</taxon>
        <taxon>Flavobacteriales</taxon>
        <taxon>Flavobacteriaceae</taxon>
        <taxon>Psychroserpens</taxon>
    </lineage>
</organism>
<dbReference type="PANTHER" id="PTHR43461">
    <property type="entry name" value="TRANSMEMBRANE PROTEIN 256"/>
    <property type="match status" value="1"/>
</dbReference>
<dbReference type="RefSeq" id="WP_028872820.1">
    <property type="nucleotide sequence ID" value="NZ_VOSB01000004.1"/>
</dbReference>
<comment type="similarity">
    <text evidence="2">Belongs to the UPF0382 family.</text>
</comment>
<evidence type="ECO:0000256" key="2">
    <source>
        <dbReference type="ARBA" id="ARBA00009694"/>
    </source>
</evidence>
<protein>
    <submittedName>
        <fullName evidence="7">DUF423 domain-containing protein</fullName>
    </submittedName>
</protein>
<keyword evidence="8" id="KW-1185">Reference proteome</keyword>
<name>A0A5C7BBK2_9FLAO</name>
<evidence type="ECO:0000256" key="5">
    <source>
        <dbReference type="ARBA" id="ARBA00023136"/>
    </source>
</evidence>
<comment type="subcellular location">
    <subcellularLocation>
        <location evidence="1">Membrane</location>
        <topology evidence="1">Multi-pass membrane protein</topology>
    </subcellularLocation>
</comment>
<keyword evidence="3 6" id="KW-0812">Transmembrane</keyword>
<evidence type="ECO:0000313" key="7">
    <source>
        <dbReference type="EMBL" id="TXE19410.1"/>
    </source>
</evidence>
<dbReference type="AlphaFoldDB" id="A0A5C7BBK2"/>
<dbReference type="InterPro" id="IPR006696">
    <property type="entry name" value="DUF423"/>
</dbReference>
<accession>A0A5C7BBK2</accession>
<keyword evidence="4 6" id="KW-1133">Transmembrane helix</keyword>
<sequence>MNKKNLVLGSLFGIIAIMLGAFGAHGLKSLITLEAIQTFEVGVRYQMYNALFLLFIGGFSPMSEKTKRIIFYLVLIGVLFFSGSLYALSINDITSFDFKAIGFMTPIGGLLLIIAWLLVLINFLKIDSDKS</sequence>
<dbReference type="OrthoDB" id="9802121at2"/>
<dbReference type="Proteomes" id="UP000321938">
    <property type="component" value="Unassembled WGS sequence"/>
</dbReference>